<dbReference type="CDD" id="cd00093">
    <property type="entry name" value="HTH_XRE"/>
    <property type="match status" value="1"/>
</dbReference>
<dbReference type="Pfam" id="PF01381">
    <property type="entry name" value="HTH_3"/>
    <property type="match status" value="1"/>
</dbReference>
<dbReference type="SUPFAM" id="SSF51306">
    <property type="entry name" value="LexA/Signal peptidase"/>
    <property type="match status" value="1"/>
</dbReference>
<evidence type="ECO:0000256" key="3">
    <source>
        <dbReference type="ARBA" id="ARBA00023163"/>
    </source>
</evidence>
<dbReference type="Gene3D" id="2.10.109.10">
    <property type="entry name" value="Umud Fragment, subunit A"/>
    <property type="match status" value="1"/>
</dbReference>
<dbReference type="SUPFAM" id="SSF47413">
    <property type="entry name" value="lambda repressor-like DNA-binding domains"/>
    <property type="match status" value="1"/>
</dbReference>
<evidence type="ECO:0000256" key="2">
    <source>
        <dbReference type="ARBA" id="ARBA00023125"/>
    </source>
</evidence>
<name>A0AA44F6T8_AGRTU</name>
<accession>A0AA44F6T8</accession>
<dbReference type="Pfam" id="PF00717">
    <property type="entry name" value="Peptidase_S24"/>
    <property type="match status" value="1"/>
</dbReference>
<dbReference type="InterPro" id="IPR010982">
    <property type="entry name" value="Lambda_DNA-bd_dom_sf"/>
</dbReference>
<dbReference type="GO" id="GO:0003677">
    <property type="term" value="F:DNA binding"/>
    <property type="evidence" value="ECO:0007669"/>
    <property type="project" value="UniProtKB-KW"/>
</dbReference>
<evidence type="ECO:0000256" key="1">
    <source>
        <dbReference type="ARBA" id="ARBA00023015"/>
    </source>
</evidence>
<sequence>MSENNVHSRLEQARKAAGYTSAREAAEAIGVSYPTYAAHENGQRGLARAAERYAKFFKVSLDWLLTGKPDAAPKQAERTAFEAPPSNAIIGDKVRGMGARIPVYGQAVGGIDGEFLMNGNILYEVMAPPILSDVSGAYGVCISGESMYPRYEDGEVAFVDPSRRVRKGDYVVAQIQLEEHGPLLAYVKKFIRHNAQELVLEQFNPPKQLVFPADSVVTVHFIALAGVA</sequence>
<protein>
    <submittedName>
        <fullName evidence="5">Helix-turn-helix transcriptional regulator</fullName>
    </submittedName>
</protein>
<organism evidence="5 6">
    <name type="scientific">Agrobacterium tumefaciens</name>
    <dbReference type="NCBI Taxonomy" id="358"/>
    <lineage>
        <taxon>Bacteria</taxon>
        <taxon>Pseudomonadati</taxon>
        <taxon>Pseudomonadota</taxon>
        <taxon>Alphaproteobacteria</taxon>
        <taxon>Hyphomicrobiales</taxon>
        <taxon>Rhizobiaceae</taxon>
        <taxon>Rhizobium/Agrobacterium group</taxon>
        <taxon>Agrobacterium</taxon>
        <taxon>Agrobacterium tumefaciens complex</taxon>
    </lineage>
</organism>
<evidence type="ECO:0000259" key="4">
    <source>
        <dbReference type="PROSITE" id="PS50943"/>
    </source>
</evidence>
<dbReference type="PANTHER" id="PTHR40661:SF3">
    <property type="entry name" value="FELS-1 PROPHAGE TRANSCRIPTIONAL REGULATOR"/>
    <property type="match status" value="1"/>
</dbReference>
<keyword evidence="1" id="KW-0805">Transcription regulation</keyword>
<dbReference type="CDD" id="cd06529">
    <property type="entry name" value="S24_LexA-like"/>
    <property type="match status" value="1"/>
</dbReference>
<dbReference type="EMBL" id="JAAMAY010000033">
    <property type="protein sequence ID" value="NTC30856.1"/>
    <property type="molecule type" value="Genomic_DNA"/>
</dbReference>
<dbReference type="Gene3D" id="1.10.260.40">
    <property type="entry name" value="lambda repressor-like DNA-binding domains"/>
    <property type="match status" value="1"/>
</dbReference>
<evidence type="ECO:0000313" key="6">
    <source>
        <dbReference type="Proteomes" id="UP000702952"/>
    </source>
</evidence>
<keyword evidence="2" id="KW-0238">DNA-binding</keyword>
<dbReference type="InterPro" id="IPR036286">
    <property type="entry name" value="LexA/Signal_pep-like_sf"/>
</dbReference>
<dbReference type="AlphaFoldDB" id="A0AA44F6T8"/>
<dbReference type="PANTHER" id="PTHR40661">
    <property type="match status" value="1"/>
</dbReference>
<reference evidence="5" key="1">
    <citation type="journal article" date="2020" name="Science">
        <title>Unexpected conservation and global transmission of agrobacterial virulence plasmids.</title>
        <authorList>
            <person name="Weisberg A.J."/>
            <person name="Davis E.W. 2nd"/>
            <person name="Tabima J."/>
            <person name="Belcher M.S."/>
            <person name="Miller M."/>
            <person name="Kuo C.H."/>
            <person name="Loper J.E."/>
            <person name="Grunwald N.J."/>
            <person name="Putnam M.L."/>
            <person name="Chang J.H."/>
        </authorList>
    </citation>
    <scope>NUCLEOTIDE SEQUENCE</scope>
    <source>
        <strain evidence="5">17-1853-1a</strain>
    </source>
</reference>
<dbReference type="SMART" id="SM00530">
    <property type="entry name" value="HTH_XRE"/>
    <property type="match status" value="1"/>
</dbReference>
<comment type="caution">
    <text evidence="5">The sequence shown here is derived from an EMBL/GenBank/DDBJ whole genome shotgun (WGS) entry which is preliminary data.</text>
</comment>
<dbReference type="InterPro" id="IPR039418">
    <property type="entry name" value="LexA-like"/>
</dbReference>
<proteinExistence type="predicted"/>
<feature type="domain" description="HTH cro/C1-type" evidence="4">
    <location>
        <begin position="10"/>
        <end position="64"/>
    </location>
</feature>
<gene>
    <name evidence="5" type="ORF">G6M46_22245</name>
</gene>
<evidence type="ECO:0000313" key="5">
    <source>
        <dbReference type="EMBL" id="NTC30856.1"/>
    </source>
</evidence>
<dbReference type="PROSITE" id="PS50943">
    <property type="entry name" value="HTH_CROC1"/>
    <property type="match status" value="1"/>
</dbReference>
<dbReference type="Proteomes" id="UP000702952">
    <property type="component" value="Unassembled WGS sequence"/>
</dbReference>
<keyword evidence="3" id="KW-0804">Transcription</keyword>
<dbReference type="InterPro" id="IPR001387">
    <property type="entry name" value="Cro/C1-type_HTH"/>
</dbReference>
<dbReference type="InterPro" id="IPR015927">
    <property type="entry name" value="Peptidase_S24_S26A/B/C"/>
</dbReference>
<dbReference type="RefSeq" id="WP_065660488.1">
    <property type="nucleotide sequence ID" value="NZ_CP123839.1"/>
</dbReference>